<feature type="binding site" evidence="5">
    <location>
        <position position="135"/>
    </location>
    <ligand>
        <name>substrate</name>
    </ligand>
</feature>
<comment type="pathway">
    <text evidence="5">Cofactor metabolism; pyridoxal 5'-phosphate salvage; pyridoxal 5'-phosphate from pyridoxine 5'-phosphate: step 1/1.</text>
</comment>
<gene>
    <name evidence="5 8" type="primary">pdxH</name>
    <name evidence="8" type="ORF">GCM10009118_21550</name>
</gene>
<comment type="catalytic activity">
    <reaction evidence="5">
        <text>pyridoxine 5'-phosphate + O2 = pyridoxal 5'-phosphate + H2O2</text>
        <dbReference type="Rhea" id="RHEA:15149"/>
        <dbReference type="ChEBI" id="CHEBI:15379"/>
        <dbReference type="ChEBI" id="CHEBI:16240"/>
        <dbReference type="ChEBI" id="CHEBI:58589"/>
        <dbReference type="ChEBI" id="CHEBI:597326"/>
        <dbReference type="EC" id="1.4.3.5"/>
    </reaction>
</comment>
<evidence type="ECO:0000313" key="9">
    <source>
        <dbReference type="Proteomes" id="UP001501126"/>
    </source>
</evidence>
<dbReference type="InterPro" id="IPR012349">
    <property type="entry name" value="Split_barrel_FMN-bd"/>
</dbReference>
<proteinExistence type="inferred from homology"/>
<keyword evidence="2 5" id="KW-0285">Flavoprotein</keyword>
<comment type="function">
    <text evidence="5">Catalyzes the oxidation of either pyridoxine 5'-phosphate (PNP) or pyridoxamine 5'-phosphate (PMP) into pyridoxal 5'-phosphate (PLP).</text>
</comment>
<feature type="binding site" evidence="5">
    <location>
        <begin position="144"/>
        <end position="145"/>
    </location>
    <ligand>
        <name>FMN</name>
        <dbReference type="ChEBI" id="CHEBI:58210"/>
    </ligand>
</feature>
<dbReference type="Pfam" id="PF10590">
    <property type="entry name" value="PNP_phzG_C"/>
    <property type="match status" value="1"/>
</dbReference>
<feature type="binding site" evidence="5">
    <location>
        <position position="70"/>
    </location>
    <ligand>
        <name>substrate</name>
    </ligand>
</feature>
<dbReference type="Pfam" id="PF01243">
    <property type="entry name" value="PNPOx_N"/>
    <property type="match status" value="1"/>
</dbReference>
<evidence type="ECO:0000259" key="6">
    <source>
        <dbReference type="Pfam" id="PF01243"/>
    </source>
</evidence>
<dbReference type="EC" id="1.4.3.5" evidence="5"/>
<protein>
    <recommendedName>
        <fullName evidence="5">Pyridoxine/pyridoxamine 5'-phosphate oxidase</fullName>
        <ecNumber evidence="5">1.4.3.5</ecNumber>
    </recommendedName>
    <alternativeName>
        <fullName evidence="5">PNP/PMP oxidase</fullName>
        <shortName evidence="5">PNPOx</shortName>
    </alternativeName>
    <alternativeName>
        <fullName evidence="5">Pyridoxal 5'-phosphate synthase</fullName>
    </alternativeName>
</protein>
<evidence type="ECO:0000256" key="5">
    <source>
        <dbReference type="HAMAP-Rule" id="MF_01629"/>
    </source>
</evidence>
<dbReference type="NCBIfam" id="TIGR00558">
    <property type="entry name" value="pdxH"/>
    <property type="match status" value="1"/>
</dbReference>
<dbReference type="InterPro" id="IPR019740">
    <property type="entry name" value="Pyridox_Oxase_CS"/>
</dbReference>
<feature type="binding site" evidence="5">
    <location>
        <position position="109"/>
    </location>
    <ligand>
        <name>FMN</name>
        <dbReference type="ChEBI" id="CHEBI:58210"/>
    </ligand>
</feature>
<keyword evidence="3 5" id="KW-0288">FMN</keyword>
<evidence type="ECO:0000256" key="2">
    <source>
        <dbReference type="ARBA" id="ARBA00022630"/>
    </source>
</evidence>
<dbReference type="Gene3D" id="2.30.110.10">
    <property type="entry name" value="Electron Transport, Fmn-binding Protein, Chain A"/>
    <property type="match status" value="1"/>
</dbReference>
<keyword evidence="4 5" id="KW-0560">Oxidoreductase</keyword>
<keyword evidence="5" id="KW-0664">Pyridoxine biosynthesis</keyword>
<comment type="caution">
    <text evidence="8">The sequence shown here is derived from an EMBL/GenBank/DDBJ whole genome shotgun (WGS) entry which is preliminary data.</text>
</comment>
<dbReference type="HAMAP" id="MF_01629">
    <property type="entry name" value="PdxH"/>
    <property type="match status" value="1"/>
</dbReference>
<feature type="domain" description="Pyridoxamine 5'-phosphate oxidase N-terminal" evidence="6">
    <location>
        <begin position="37"/>
        <end position="159"/>
    </location>
</feature>
<dbReference type="InterPro" id="IPR019576">
    <property type="entry name" value="Pyridoxamine_oxidase_dimer_C"/>
</dbReference>
<dbReference type="PANTHER" id="PTHR10851">
    <property type="entry name" value="PYRIDOXINE-5-PHOSPHATE OXIDASE"/>
    <property type="match status" value="1"/>
</dbReference>
<evidence type="ECO:0000313" key="8">
    <source>
        <dbReference type="EMBL" id="GAA0875746.1"/>
    </source>
</evidence>
<feature type="binding site" evidence="5">
    <location>
        <position position="87"/>
    </location>
    <ligand>
        <name>FMN</name>
        <dbReference type="ChEBI" id="CHEBI:58210"/>
    </ligand>
</feature>
<accession>A0ABN1MQZ8</accession>
<dbReference type="EMBL" id="BAAAFH010000011">
    <property type="protein sequence ID" value="GAA0875746.1"/>
    <property type="molecule type" value="Genomic_DNA"/>
</dbReference>
<feature type="binding site" evidence="5">
    <location>
        <position position="198"/>
    </location>
    <ligand>
        <name>FMN</name>
        <dbReference type="ChEBI" id="CHEBI:58210"/>
    </ligand>
</feature>
<comment type="subunit">
    <text evidence="5">Homodimer.</text>
</comment>
<dbReference type="InterPro" id="IPR011576">
    <property type="entry name" value="Pyridox_Oxase_N"/>
</dbReference>
<reference evidence="8 9" key="1">
    <citation type="journal article" date="2019" name="Int. J. Syst. Evol. Microbiol.">
        <title>The Global Catalogue of Microorganisms (GCM) 10K type strain sequencing project: providing services to taxonomists for standard genome sequencing and annotation.</title>
        <authorList>
            <consortium name="The Broad Institute Genomics Platform"/>
            <consortium name="The Broad Institute Genome Sequencing Center for Infectious Disease"/>
            <person name="Wu L."/>
            <person name="Ma J."/>
        </authorList>
    </citation>
    <scope>NUCLEOTIDE SEQUENCE [LARGE SCALE GENOMIC DNA]</scope>
    <source>
        <strain evidence="8 9">JCM 16083</strain>
    </source>
</reference>
<dbReference type="NCBIfam" id="NF004231">
    <property type="entry name" value="PRK05679.1"/>
    <property type="match status" value="1"/>
</dbReference>
<feature type="binding site" evidence="5">
    <location>
        <position position="131"/>
    </location>
    <ligand>
        <name>substrate</name>
    </ligand>
</feature>
<feature type="domain" description="Pyridoxine 5'-phosphate oxidase dimerisation C-terminal" evidence="7">
    <location>
        <begin position="175"/>
        <end position="215"/>
    </location>
</feature>
<dbReference type="PROSITE" id="PS01064">
    <property type="entry name" value="PYRIDOX_OXIDASE"/>
    <property type="match status" value="1"/>
</dbReference>
<dbReference type="PIRSF" id="PIRSF000190">
    <property type="entry name" value="Pyd_amn-ph_oxd"/>
    <property type="match status" value="1"/>
</dbReference>
<dbReference type="RefSeq" id="WP_343787555.1">
    <property type="nucleotide sequence ID" value="NZ_BAAAFH010000011.1"/>
</dbReference>
<comment type="catalytic activity">
    <reaction evidence="5">
        <text>pyridoxamine 5'-phosphate + O2 + H2O = pyridoxal 5'-phosphate + H2O2 + NH4(+)</text>
        <dbReference type="Rhea" id="RHEA:15817"/>
        <dbReference type="ChEBI" id="CHEBI:15377"/>
        <dbReference type="ChEBI" id="CHEBI:15379"/>
        <dbReference type="ChEBI" id="CHEBI:16240"/>
        <dbReference type="ChEBI" id="CHEBI:28938"/>
        <dbReference type="ChEBI" id="CHEBI:58451"/>
        <dbReference type="ChEBI" id="CHEBI:597326"/>
        <dbReference type="EC" id="1.4.3.5"/>
    </reaction>
</comment>
<comment type="caution">
    <text evidence="5">Lacks conserved residue(s) required for the propagation of feature annotation.</text>
</comment>
<keyword evidence="9" id="KW-1185">Reference proteome</keyword>
<dbReference type="SUPFAM" id="SSF50475">
    <property type="entry name" value="FMN-binding split barrel"/>
    <property type="match status" value="1"/>
</dbReference>
<evidence type="ECO:0000256" key="4">
    <source>
        <dbReference type="ARBA" id="ARBA00023002"/>
    </source>
</evidence>
<feature type="binding site" evidence="5">
    <location>
        <begin position="80"/>
        <end position="81"/>
    </location>
    <ligand>
        <name>FMN</name>
        <dbReference type="ChEBI" id="CHEBI:58210"/>
    </ligand>
</feature>
<organism evidence="8 9">
    <name type="scientific">Wandonia haliotis</name>
    <dbReference type="NCBI Taxonomy" id="574963"/>
    <lineage>
        <taxon>Bacteria</taxon>
        <taxon>Pseudomonadati</taxon>
        <taxon>Bacteroidota</taxon>
        <taxon>Flavobacteriia</taxon>
        <taxon>Flavobacteriales</taxon>
        <taxon>Crocinitomicaceae</taxon>
        <taxon>Wandonia</taxon>
    </lineage>
</organism>
<evidence type="ECO:0000259" key="7">
    <source>
        <dbReference type="Pfam" id="PF10590"/>
    </source>
</evidence>
<evidence type="ECO:0000256" key="1">
    <source>
        <dbReference type="ARBA" id="ARBA00007301"/>
    </source>
</evidence>
<dbReference type="PANTHER" id="PTHR10851:SF0">
    <property type="entry name" value="PYRIDOXINE-5'-PHOSPHATE OXIDASE"/>
    <property type="match status" value="1"/>
</dbReference>
<comment type="pathway">
    <text evidence="5">Cofactor metabolism; pyridoxal 5'-phosphate salvage; pyridoxal 5'-phosphate from pyridoxamine 5'-phosphate: step 1/1.</text>
</comment>
<dbReference type="Proteomes" id="UP001501126">
    <property type="component" value="Unassembled WGS sequence"/>
</dbReference>
<comment type="similarity">
    <text evidence="1 5">Belongs to the pyridoxamine 5'-phosphate oxidase family.</text>
</comment>
<sequence length="215" mass="25052">MDKFLKALRDDHHNFSKGELERIAENVNPFDFFGVWFKEAIESAAPEPNAMNIATVSEDGQPSSRLVYLKEFYDEGLVFYTNYNSQKGREIAINPKVAAHFFWHPLERQVRIEGIARKAPVSLSDKYFESRPKGSQLGAWASEQSDELSDRKDLILKAELMEKEFGGTIPRPEHWGGYVIEPIHYEFWQGRPNRLHDRICFRKEGTSWQVYRKNP</sequence>
<feature type="binding site" evidence="5">
    <location>
        <begin position="194"/>
        <end position="196"/>
    </location>
    <ligand>
        <name>substrate</name>
    </ligand>
</feature>
<comment type="cofactor">
    <cofactor evidence="5">
        <name>FMN</name>
        <dbReference type="ChEBI" id="CHEBI:58210"/>
    </cofactor>
    <text evidence="5">Binds 1 FMN per subunit.</text>
</comment>
<name>A0ABN1MQZ8_9FLAO</name>
<feature type="binding site" evidence="5">
    <location>
        <position position="188"/>
    </location>
    <ligand>
        <name>FMN</name>
        <dbReference type="ChEBI" id="CHEBI:58210"/>
    </ligand>
</feature>
<feature type="binding site" evidence="5">
    <location>
        <position position="127"/>
    </location>
    <ligand>
        <name>substrate</name>
    </ligand>
</feature>
<dbReference type="InterPro" id="IPR000659">
    <property type="entry name" value="Pyridox_Oxase"/>
</dbReference>
<evidence type="ECO:0000256" key="3">
    <source>
        <dbReference type="ARBA" id="ARBA00022643"/>
    </source>
</evidence>